<feature type="binding site" evidence="7">
    <location>
        <position position="157"/>
    </location>
    <ligand>
        <name>Zn(2+)</name>
        <dbReference type="ChEBI" id="CHEBI:29105"/>
    </ligand>
</feature>
<evidence type="ECO:0000256" key="5">
    <source>
        <dbReference type="ARBA" id="ARBA00022833"/>
    </source>
</evidence>
<feature type="binding site" evidence="7">
    <location>
        <position position="181"/>
    </location>
    <ligand>
        <name>Zn(2+)</name>
        <dbReference type="ChEBI" id="CHEBI:29105"/>
    </ligand>
</feature>
<evidence type="ECO:0000313" key="10">
    <source>
        <dbReference type="EMBL" id="OQO11673.1"/>
    </source>
</evidence>
<dbReference type="InterPro" id="IPR029035">
    <property type="entry name" value="DHS-like_NAD/FAD-binding_dom"/>
</dbReference>
<keyword evidence="6" id="KW-0520">NAD</keyword>
<feature type="domain" description="Deacetylase sirtuin-type" evidence="9">
    <location>
        <begin position="16"/>
        <end position="276"/>
    </location>
</feature>
<evidence type="ECO:0000256" key="7">
    <source>
        <dbReference type="PROSITE-ProRule" id="PRU00236"/>
    </source>
</evidence>
<evidence type="ECO:0000313" key="11">
    <source>
        <dbReference type="Proteomes" id="UP000192596"/>
    </source>
</evidence>
<evidence type="ECO:0000256" key="2">
    <source>
        <dbReference type="ARBA" id="ARBA00006924"/>
    </source>
</evidence>
<evidence type="ECO:0000256" key="4">
    <source>
        <dbReference type="ARBA" id="ARBA00022723"/>
    </source>
</evidence>
<feature type="active site" description="Proton acceptor" evidence="7">
    <location>
        <position position="146"/>
    </location>
</feature>
<dbReference type="Gene3D" id="3.40.50.1220">
    <property type="entry name" value="TPP-binding domain"/>
    <property type="match status" value="1"/>
</dbReference>
<dbReference type="PROSITE" id="PS50305">
    <property type="entry name" value="SIRTUIN"/>
    <property type="match status" value="1"/>
</dbReference>
<dbReference type="FunCoup" id="A0A1V8TJW5">
    <property type="interactions" value="841"/>
</dbReference>
<evidence type="ECO:0000259" key="9">
    <source>
        <dbReference type="PROSITE" id="PS50305"/>
    </source>
</evidence>
<dbReference type="InterPro" id="IPR026590">
    <property type="entry name" value="Ssirtuin_cat_dom"/>
</dbReference>
<dbReference type="GO" id="GO:0005634">
    <property type="term" value="C:nucleus"/>
    <property type="evidence" value="ECO:0007669"/>
    <property type="project" value="TreeGrafter"/>
</dbReference>
<feature type="region of interest" description="Disordered" evidence="8">
    <location>
        <begin position="353"/>
        <end position="394"/>
    </location>
</feature>
<dbReference type="Gene3D" id="3.30.1600.10">
    <property type="entry name" value="SIR2/SIRT2 'Small Domain"/>
    <property type="match status" value="1"/>
</dbReference>
<keyword evidence="11" id="KW-1185">Reference proteome</keyword>
<keyword evidence="3" id="KW-0808">Transferase</keyword>
<dbReference type="STRING" id="1507870.A0A1V8TJW5"/>
<feature type="binding site" evidence="7">
    <location>
        <position position="178"/>
    </location>
    <ligand>
        <name>Zn(2+)</name>
        <dbReference type="ChEBI" id="CHEBI:29105"/>
    </ligand>
</feature>
<evidence type="ECO:0000256" key="3">
    <source>
        <dbReference type="ARBA" id="ARBA00022679"/>
    </source>
</evidence>
<dbReference type="InterPro" id="IPR050134">
    <property type="entry name" value="NAD-dep_sirtuin_deacylases"/>
</dbReference>
<name>A0A1V8TJW5_9PEZI</name>
<dbReference type="CDD" id="cd01408">
    <property type="entry name" value="SIRT1"/>
    <property type="match status" value="1"/>
</dbReference>
<dbReference type="OrthoDB" id="420264at2759"/>
<comment type="similarity">
    <text evidence="2">Belongs to the sirtuin family. Class I subfamily.</text>
</comment>
<sequence>MGQDESRPISPSIPPRQLKSRSIESVAHYILNKPVSKIVVLTGAGLSTSAGIPDFRSPVSGLYANLARLNLPYAEAVFDISYFRQNPEPFYTLAAELYPGKFRPTLAHSFIRLLADKGLLLKLFTQNIDCLEREAGVPGDLIVEAHGSFAEQSCIECKLPYDKDEIRKHVAAKTIPRCPSCDGLVKPEIVFFGEQLPAAFFANRMLPVEADLVIVMGTSLTVQPFAGLPQLAREDAVRVLINKEVVGGLGSRADDVVVLEDCDEGVRQLAKALGWLDELDVLWAETRPATEQRVEQPELTKDEKLEQEIDKLTKEVDETLNLSKWHDERVRGDVLLAVKQDTARRTAPMEVATVNETGIDAASAPGPKPHEDTEGSLGHVFPASKPPNTADGKP</sequence>
<dbReference type="GO" id="GO:0046872">
    <property type="term" value="F:metal ion binding"/>
    <property type="evidence" value="ECO:0007669"/>
    <property type="project" value="UniProtKB-KW"/>
</dbReference>
<accession>A0A1V8TJW5</accession>
<dbReference type="PANTHER" id="PTHR11085">
    <property type="entry name" value="NAD-DEPENDENT PROTEIN DEACYLASE SIRTUIN-5, MITOCHONDRIAL-RELATED"/>
    <property type="match status" value="1"/>
</dbReference>
<dbReference type="PANTHER" id="PTHR11085:SF6">
    <property type="entry name" value="NAD-DEPENDENT PROTEIN DEACETYLASE SIRTUIN-2"/>
    <property type="match status" value="1"/>
</dbReference>
<dbReference type="InterPro" id="IPR003000">
    <property type="entry name" value="Sirtuin"/>
</dbReference>
<dbReference type="GO" id="GO:0017136">
    <property type="term" value="F:histone deacetylase activity, NAD-dependent"/>
    <property type="evidence" value="ECO:0007669"/>
    <property type="project" value="TreeGrafter"/>
</dbReference>
<organism evidence="10 11">
    <name type="scientific">Cryoendolithus antarcticus</name>
    <dbReference type="NCBI Taxonomy" id="1507870"/>
    <lineage>
        <taxon>Eukaryota</taxon>
        <taxon>Fungi</taxon>
        <taxon>Dikarya</taxon>
        <taxon>Ascomycota</taxon>
        <taxon>Pezizomycotina</taxon>
        <taxon>Dothideomycetes</taxon>
        <taxon>Dothideomycetidae</taxon>
        <taxon>Cladosporiales</taxon>
        <taxon>Cladosporiaceae</taxon>
        <taxon>Cryoendolithus</taxon>
    </lineage>
</organism>
<feature type="binding site" evidence="7">
    <location>
        <position position="154"/>
    </location>
    <ligand>
        <name>Zn(2+)</name>
        <dbReference type="ChEBI" id="CHEBI:29105"/>
    </ligand>
</feature>
<dbReference type="Pfam" id="PF02146">
    <property type="entry name" value="SIR2"/>
    <property type="match status" value="1"/>
</dbReference>
<protein>
    <submittedName>
        <fullName evidence="10">NAD-dependent protein deacetylase hst2-1</fullName>
    </submittedName>
</protein>
<dbReference type="AlphaFoldDB" id="A0A1V8TJW5"/>
<dbReference type="Proteomes" id="UP000192596">
    <property type="component" value="Unassembled WGS sequence"/>
</dbReference>
<gene>
    <name evidence="10" type="ORF">B0A48_03400</name>
</gene>
<evidence type="ECO:0000256" key="6">
    <source>
        <dbReference type="ARBA" id="ARBA00023027"/>
    </source>
</evidence>
<evidence type="ECO:0000256" key="8">
    <source>
        <dbReference type="SAM" id="MobiDB-lite"/>
    </source>
</evidence>
<dbReference type="InterPro" id="IPR026591">
    <property type="entry name" value="Sirtuin_cat_small_dom_sf"/>
</dbReference>
<dbReference type="InParanoid" id="A0A1V8TJW5"/>
<comment type="cofactor">
    <cofactor evidence="1">
        <name>Zn(2+)</name>
        <dbReference type="ChEBI" id="CHEBI:29105"/>
    </cofactor>
</comment>
<proteinExistence type="inferred from homology"/>
<keyword evidence="4 7" id="KW-0479">Metal-binding</keyword>
<dbReference type="GO" id="GO:0070403">
    <property type="term" value="F:NAD+ binding"/>
    <property type="evidence" value="ECO:0007669"/>
    <property type="project" value="InterPro"/>
</dbReference>
<keyword evidence="5 7" id="KW-0862">Zinc</keyword>
<dbReference type="SUPFAM" id="SSF52467">
    <property type="entry name" value="DHS-like NAD/FAD-binding domain"/>
    <property type="match status" value="1"/>
</dbReference>
<comment type="caution">
    <text evidence="10">The sequence shown here is derived from an EMBL/GenBank/DDBJ whole genome shotgun (WGS) entry which is preliminary data.</text>
</comment>
<reference evidence="11" key="1">
    <citation type="submission" date="2017-03" db="EMBL/GenBank/DDBJ databases">
        <title>Genomes of endolithic fungi from Antarctica.</title>
        <authorList>
            <person name="Coleine C."/>
            <person name="Masonjones S."/>
            <person name="Stajich J.E."/>
        </authorList>
    </citation>
    <scope>NUCLEOTIDE SEQUENCE [LARGE SCALE GENOMIC DNA]</scope>
    <source>
        <strain evidence="11">CCFEE 5527</strain>
    </source>
</reference>
<dbReference type="EMBL" id="NAJO01000006">
    <property type="protein sequence ID" value="OQO11673.1"/>
    <property type="molecule type" value="Genomic_DNA"/>
</dbReference>
<evidence type="ECO:0000256" key="1">
    <source>
        <dbReference type="ARBA" id="ARBA00001947"/>
    </source>
</evidence>